<evidence type="ECO:0000256" key="5">
    <source>
        <dbReference type="ARBA" id="ARBA00022729"/>
    </source>
</evidence>
<comment type="similarity">
    <text evidence="8">Belongs to the polysaccharide lyase 9 family.</text>
</comment>
<dbReference type="PANTHER" id="PTHR40088:SF1">
    <property type="entry name" value="PECTATE LYASE PEL9"/>
    <property type="match status" value="1"/>
</dbReference>
<keyword evidence="3" id="KW-0964">Secreted</keyword>
<evidence type="ECO:0000256" key="8">
    <source>
        <dbReference type="ARBA" id="ARBA00038263"/>
    </source>
</evidence>
<accession>A0A517Y5M0</accession>
<name>A0A517Y5M0_9BACT</name>
<dbReference type="Gene3D" id="2.160.20.10">
    <property type="entry name" value="Single-stranded right-handed beta-helix, Pectin lyase-like"/>
    <property type="match status" value="2"/>
</dbReference>
<evidence type="ECO:0000313" key="10">
    <source>
        <dbReference type="Proteomes" id="UP000315017"/>
    </source>
</evidence>
<dbReference type="KEGG" id="aagg:ETAA8_05650"/>
<evidence type="ECO:0000256" key="7">
    <source>
        <dbReference type="ARBA" id="ARBA00023239"/>
    </source>
</evidence>
<keyword evidence="6" id="KW-0106">Calcium</keyword>
<keyword evidence="10" id="KW-1185">Reference proteome</keyword>
<dbReference type="InterPro" id="IPR052052">
    <property type="entry name" value="Polysaccharide_Lyase_9"/>
</dbReference>
<dbReference type="EMBL" id="CP036274">
    <property type="protein sequence ID" value="QDU25496.1"/>
    <property type="molecule type" value="Genomic_DNA"/>
</dbReference>
<sequence length="688" mass="75777">MNDRIRFLLTFVWLLLAVSIAPGAEYRSHPPQRPLPTPTKGELAVGPKLFVDATRGHDSNAGTEAAPWRSLRYAARKVQPGDTIYLRGGTYYEHVALVRSGTAEAPITIASYPGELAILDGGLREFAEDPAGSWRPLPDGAEGEYISAKSYFDADTRLPPHQFLPGAWEPMWGIEDERPLALGNFADSLVPLHGYRTLKDLRSPNEYWLGNKQEIATIGLYGGPGMWFNRQTGRVHIRLAHNQLAGLGKQAYRGETDPRRVPLIVALGFGANVLRLTGIKHVTIQGLVLRGATGSPLIHVYGSENIELDHLTVYGGFPALLVNATKSLRVTNSAFRGLAAPWTSRAHMKYRGTASYQIVLQNNQPLNDDIELAWCEFTDDHDFAYLRCATNLRFHHNLVDNFNDDGLESGPKLRAHTLFISQNRIGACLIPFSQHEIDKDESPVDHTPETGVFVYRNVIDLRRGTYKSPPKEADATGSYLHEEGHLVGDHGGPTWPVLRFYHNTTLRKTPVFRDYFLFGLGAQGLRNTERDVLNNIFVQAEQVPGAGFAGIKEPGNVRAGGNLLWGLKEGPELAREPFAKFRASPLFIASRKYYEPGLTTHDKVADPKFVAYSVDSPATADLHLQPDSPALNSGLKVPAAWPDPLRDADQAEPDIGAIPHGAPAWGVGVDGRISLFTGEAPVRQSLRD</sequence>
<keyword evidence="5" id="KW-0732">Signal</keyword>
<organism evidence="9 10">
    <name type="scientific">Anatilimnocola aggregata</name>
    <dbReference type="NCBI Taxonomy" id="2528021"/>
    <lineage>
        <taxon>Bacteria</taxon>
        <taxon>Pseudomonadati</taxon>
        <taxon>Planctomycetota</taxon>
        <taxon>Planctomycetia</taxon>
        <taxon>Pirellulales</taxon>
        <taxon>Pirellulaceae</taxon>
        <taxon>Anatilimnocola</taxon>
    </lineage>
</organism>
<gene>
    <name evidence="9" type="ORF">ETAA8_05650</name>
</gene>
<comment type="subcellular location">
    <subcellularLocation>
        <location evidence="2">Secreted</location>
    </subcellularLocation>
</comment>
<evidence type="ECO:0000256" key="4">
    <source>
        <dbReference type="ARBA" id="ARBA00022723"/>
    </source>
</evidence>
<dbReference type="InterPro" id="IPR012334">
    <property type="entry name" value="Pectin_lyas_fold"/>
</dbReference>
<evidence type="ECO:0000256" key="1">
    <source>
        <dbReference type="ARBA" id="ARBA00001913"/>
    </source>
</evidence>
<dbReference type="SUPFAM" id="SSF51126">
    <property type="entry name" value="Pectin lyase-like"/>
    <property type="match status" value="1"/>
</dbReference>
<comment type="cofactor">
    <cofactor evidence="1">
        <name>Ca(2+)</name>
        <dbReference type="ChEBI" id="CHEBI:29108"/>
    </cofactor>
</comment>
<keyword evidence="7" id="KW-0456">Lyase</keyword>
<dbReference type="AlphaFoldDB" id="A0A517Y5M0"/>
<reference evidence="9 10" key="1">
    <citation type="submission" date="2019-02" db="EMBL/GenBank/DDBJ databases">
        <title>Deep-cultivation of Planctomycetes and their phenomic and genomic characterization uncovers novel biology.</title>
        <authorList>
            <person name="Wiegand S."/>
            <person name="Jogler M."/>
            <person name="Boedeker C."/>
            <person name="Pinto D."/>
            <person name="Vollmers J."/>
            <person name="Rivas-Marin E."/>
            <person name="Kohn T."/>
            <person name="Peeters S.H."/>
            <person name="Heuer A."/>
            <person name="Rast P."/>
            <person name="Oberbeckmann S."/>
            <person name="Bunk B."/>
            <person name="Jeske O."/>
            <person name="Meyerdierks A."/>
            <person name="Storesund J.E."/>
            <person name="Kallscheuer N."/>
            <person name="Luecker S."/>
            <person name="Lage O.M."/>
            <person name="Pohl T."/>
            <person name="Merkel B.J."/>
            <person name="Hornburger P."/>
            <person name="Mueller R.-W."/>
            <person name="Bruemmer F."/>
            <person name="Labrenz M."/>
            <person name="Spormann A.M."/>
            <person name="Op den Camp H."/>
            <person name="Overmann J."/>
            <person name="Amann R."/>
            <person name="Jetten M.S.M."/>
            <person name="Mascher T."/>
            <person name="Medema M.H."/>
            <person name="Devos D.P."/>
            <person name="Kaster A.-K."/>
            <person name="Ovreas L."/>
            <person name="Rohde M."/>
            <person name="Galperin M.Y."/>
            <person name="Jogler C."/>
        </authorList>
    </citation>
    <scope>NUCLEOTIDE SEQUENCE [LARGE SCALE GENOMIC DNA]</scope>
    <source>
        <strain evidence="9 10">ETA_A8</strain>
    </source>
</reference>
<dbReference type="GO" id="GO:0016837">
    <property type="term" value="F:carbon-oxygen lyase activity, acting on polysaccharides"/>
    <property type="evidence" value="ECO:0007669"/>
    <property type="project" value="TreeGrafter"/>
</dbReference>
<dbReference type="RefSeq" id="WP_145084523.1">
    <property type="nucleotide sequence ID" value="NZ_CP036274.1"/>
</dbReference>
<evidence type="ECO:0000256" key="3">
    <source>
        <dbReference type="ARBA" id="ARBA00022525"/>
    </source>
</evidence>
<dbReference type="InterPro" id="IPR011050">
    <property type="entry name" value="Pectin_lyase_fold/virulence"/>
</dbReference>
<keyword evidence="4" id="KW-0479">Metal-binding</keyword>
<proteinExistence type="inferred from homology"/>
<evidence type="ECO:0000256" key="6">
    <source>
        <dbReference type="ARBA" id="ARBA00022837"/>
    </source>
</evidence>
<dbReference type="GO" id="GO:0046872">
    <property type="term" value="F:metal ion binding"/>
    <property type="evidence" value="ECO:0007669"/>
    <property type="project" value="UniProtKB-KW"/>
</dbReference>
<dbReference type="GO" id="GO:0005576">
    <property type="term" value="C:extracellular region"/>
    <property type="evidence" value="ECO:0007669"/>
    <property type="project" value="UniProtKB-SubCell"/>
</dbReference>
<dbReference type="OrthoDB" id="8660908at2"/>
<evidence type="ECO:0000313" key="9">
    <source>
        <dbReference type="EMBL" id="QDU25496.1"/>
    </source>
</evidence>
<dbReference type="PANTHER" id="PTHR40088">
    <property type="entry name" value="PECTATE LYASE (EUROFUNG)"/>
    <property type="match status" value="1"/>
</dbReference>
<evidence type="ECO:0000256" key="2">
    <source>
        <dbReference type="ARBA" id="ARBA00004613"/>
    </source>
</evidence>
<protein>
    <recommendedName>
        <fullName evidence="11">Right handed beta helix domain-containing protein</fullName>
    </recommendedName>
</protein>
<evidence type="ECO:0008006" key="11">
    <source>
        <dbReference type="Google" id="ProtNLM"/>
    </source>
</evidence>
<dbReference type="Proteomes" id="UP000315017">
    <property type="component" value="Chromosome"/>
</dbReference>